<organism evidence="1">
    <name type="scientific">Anguilla anguilla</name>
    <name type="common">European freshwater eel</name>
    <name type="synonym">Muraena anguilla</name>
    <dbReference type="NCBI Taxonomy" id="7936"/>
    <lineage>
        <taxon>Eukaryota</taxon>
        <taxon>Metazoa</taxon>
        <taxon>Chordata</taxon>
        <taxon>Craniata</taxon>
        <taxon>Vertebrata</taxon>
        <taxon>Euteleostomi</taxon>
        <taxon>Actinopterygii</taxon>
        <taxon>Neopterygii</taxon>
        <taxon>Teleostei</taxon>
        <taxon>Anguilliformes</taxon>
        <taxon>Anguillidae</taxon>
        <taxon>Anguilla</taxon>
    </lineage>
</organism>
<reference evidence="1" key="2">
    <citation type="journal article" date="2015" name="Fish Shellfish Immunol.">
        <title>Early steps in the European eel (Anguilla anguilla)-Vibrio vulnificus interaction in the gills: Role of the RtxA13 toxin.</title>
        <authorList>
            <person name="Callol A."/>
            <person name="Pajuelo D."/>
            <person name="Ebbesson L."/>
            <person name="Teles M."/>
            <person name="MacKenzie S."/>
            <person name="Amaro C."/>
        </authorList>
    </citation>
    <scope>NUCLEOTIDE SEQUENCE</scope>
</reference>
<name>A0A0E9WBQ3_ANGAN</name>
<sequence length="37" mass="4303">MVSPRWRRCTSTEFISTSENIRDKSIKPLTQASIILH</sequence>
<accession>A0A0E9WBQ3</accession>
<dbReference type="EMBL" id="GBXM01021567">
    <property type="protein sequence ID" value="JAH87010.1"/>
    <property type="molecule type" value="Transcribed_RNA"/>
</dbReference>
<protein>
    <submittedName>
        <fullName evidence="1">Uncharacterized protein</fullName>
    </submittedName>
</protein>
<reference evidence="1" key="1">
    <citation type="submission" date="2014-11" db="EMBL/GenBank/DDBJ databases">
        <authorList>
            <person name="Amaro Gonzalez C."/>
        </authorList>
    </citation>
    <scope>NUCLEOTIDE SEQUENCE</scope>
</reference>
<proteinExistence type="predicted"/>
<dbReference type="AlphaFoldDB" id="A0A0E9WBQ3"/>
<evidence type="ECO:0000313" key="1">
    <source>
        <dbReference type="EMBL" id="JAH87010.1"/>
    </source>
</evidence>